<gene>
    <name evidence="2" type="ORF">CEUTPL_LOCUS13857</name>
</gene>
<sequence>MNETGGVGSPQLKGLSAIENRFLGILGPTFYKGVGRLEHGLSSFGISKPNIEEMKIGNLPSTSPSTSSQNNISSQDQTSDIPIASSSQKEICIQQQVPVIETVAPKRQLLEDHDYLKAPMQNPKRFKSKNEDPMETIYRETLSELKEIRVCLQDLMNSNRGIHLALQEIASKMCKE</sequence>
<evidence type="ECO:0000313" key="3">
    <source>
        <dbReference type="Proteomes" id="UP001152799"/>
    </source>
</evidence>
<organism evidence="2 3">
    <name type="scientific">Ceutorhynchus assimilis</name>
    <name type="common">cabbage seed weevil</name>
    <dbReference type="NCBI Taxonomy" id="467358"/>
    <lineage>
        <taxon>Eukaryota</taxon>
        <taxon>Metazoa</taxon>
        <taxon>Ecdysozoa</taxon>
        <taxon>Arthropoda</taxon>
        <taxon>Hexapoda</taxon>
        <taxon>Insecta</taxon>
        <taxon>Pterygota</taxon>
        <taxon>Neoptera</taxon>
        <taxon>Endopterygota</taxon>
        <taxon>Coleoptera</taxon>
        <taxon>Polyphaga</taxon>
        <taxon>Cucujiformia</taxon>
        <taxon>Curculionidae</taxon>
        <taxon>Ceutorhynchinae</taxon>
        <taxon>Ceutorhynchus</taxon>
    </lineage>
</organism>
<protein>
    <submittedName>
        <fullName evidence="2">Uncharacterized protein</fullName>
    </submittedName>
</protein>
<dbReference type="AlphaFoldDB" id="A0A9N9MZD4"/>
<dbReference type="Proteomes" id="UP001152799">
    <property type="component" value="Chromosome 9"/>
</dbReference>
<proteinExistence type="predicted"/>
<keyword evidence="3" id="KW-1185">Reference proteome</keyword>
<dbReference type="OrthoDB" id="7540822at2759"/>
<reference evidence="2" key="1">
    <citation type="submission" date="2022-01" db="EMBL/GenBank/DDBJ databases">
        <authorList>
            <person name="King R."/>
        </authorList>
    </citation>
    <scope>NUCLEOTIDE SEQUENCE</scope>
</reference>
<accession>A0A9N9MZD4</accession>
<feature type="compositionally biased region" description="Low complexity" evidence="1">
    <location>
        <begin position="60"/>
        <end position="80"/>
    </location>
</feature>
<name>A0A9N9MZD4_9CUCU</name>
<evidence type="ECO:0000313" key="2">
    <source>
        <dbReference type="EMBL" id="CAG9773466.1"/>
    </source>
</evidence>
<dbReference type="EMBL" id="OU892285">
    <property type="protein sequence ID" value="CAG9773466.1"/>
    <property type="molecule type" value="Genomic_DNA"/>
</dbReference>
<feature type="region of interest" description="Disordered" evidence="1">
    <location>
        <begin position="55"/>
        <end position="80"/>
    </location>
</feature>
<evidence type="ECO:0000256" key="1">
    <source>
        <dbReference type="SAM" id="MobiDB-lite"/>
    </source>
</evidence>